<accession>A0A1I0S8J1</accession>
<keyword evidence="1" id="KW-0472">Membrane</keyword>
<gene>
    <name evidence="2" type="ORF">SAMN04488122_4096</name>
</gene>
<reference evidence="3" key="1">
    <citation type="submission" date="2016-10" db="EMBL/GenBank/DDBJ databases">
        <authorList>
            <person name="Varghese N."/>
            <person name="Submissions S."/>
        </authorList>
    </citation>
    <scope>NUCLEOTIDE SEQUENCE [LARGE SCALE GENOMIC DNA]</scope>
    <source>
        <strain evidence="3">DSM 3695</strain>
    </source>
</reference>
<organism evidence="2 3">
    <name type="scientific">Chitinophaga arvensicola</name>
    <dbReference type="NCBI Taxonomy" id="29529"/>
    <lineage>
        <taxon>Bacteria</taxon>
        <taxon>Pseudomonadati</taxon>
        <taxon>Bacteroidota</taxon>
        <taxon>Chitinophagia</taxon>
        <taxon>Chitinophagales</taxon>
        <taxon>Chitinophagaceae</taxon>
        <taxon>Chitinophaga</taxon>
    </lineage>
</organism>
<dbReference type="AlphaFoldDB" id="A0A1I0S8J1"/>
<dbReference type="Proteomes" id="UP000199310">
    <property type="component" value="Unassembled WGS sequence"/>
</dbReference>
<evidence type="ECO:0000256" key="1">
    <source>
        <dbReference type="SAM" id="Phobius"/>
    </source>
</evidence>
<proteinExistence type="predicted"/>
<name>A0A1I0S8J1_9BACT</name>
<evidence type="ECO:0000313" key="2">
    <source>
        <dbReference type="EMBL" id="SEW51052.1"/>
    </source>
</evidence>
<dbReference type="EMBL" id="FOJG01000002">
    <property type="protein sequence ID" value="SEW51052.1"/>
    <property type="molecule type" value="Genomic_DNA"/>
</dbReference>
<dbReference type="RefSeq" id="WP_143059227.1">
    <property type="nucleotide sequence ID" value="NZ_FOJG01000002.1"/>
</dbReference>
<sequence length="386" mass="43712">MPVRRSWKANMARKNSVCGSFFTAFILFFRHNRAIRRANRIYWDKGPFDSTYLKSRKDIQDIDELFSINLGYLINWLIPVFMGMGWYALLKVPHTRLVADLQVAGVSWETSARNHASAEIIHLNMVSNDTARLYIPPAHVTENTGSHTYPGTVSMMLCRSDTPNPIYLKYIRFPDNSKLAVYRDDPKSLSIWVARGQGNPLDSVFGFSLEFKEKNIVHSHDTNPVGDGITLQKLSFEKSLTDLKWYRLSLSDPEDWYAEQIFFTSHPVFHMARNAGEPVVSSIISGKLLLPEINDPPIQLNTKDEVKLVFKNPVELSLKNNSEGLFVHMEGEATEIVCGHGQDGKGDNRMPTQLKVWNEGAPYLGAVLAGAIPLILALFFRQRKAL</sequence>
<keyword evidence="3" id="KW-1185">Reference proteome</keyword>
<keyword evidence="1" id="KW-1133">Transmembrane helix</keyword>
<keyword evidence="1" id="KW-0812">Transmembrane</keyword>
<evidence type="ECO:0000313" key="3">
    <source>
        <dbReference type="Proteomes" id="UP000199310"/>
    </source>
</evidence>
<feature type="transmembrane region" description="Helical" evidence="1">
    <location>
        <begin position="360"/>
        <end position="380"/>
    </location>
</feature>
<protein>
    <submittedName>
        <fullName evidence="2">Uncharacterized protein</fullName>
    </submittedName>
</protein>
<dbReference type="STRING" id="29529.SAMN04488122_4096"/>